<evidence type="ECO:0000256" key="1">
    <source>
        <dbReference type="SAM" id="MobiDB-lite"/>
    </source>
</evidence>
<protein>
    <submittedName>
        <fullName evidence="2">Uncharacterized protein</fullName>
    </submittedName>
</protein>
<evidence type="ECO:0000313" key="3">
    <source>
        <dbReference type="Proteomes" id="UP000317835"/>
    </source>
</evidence>
<feature type="region of interest" description="Disordered" evidence="1">
    <location>
        <begin position="468"/>
        <end position="500"/>
    </location>
</feature>
<dbReference type="AlphaFoldDB" id="A0A518GZF9"/>
<proteinExistence type="predicted"/>
<gene>
    <name evidence="2" type="ORF">ElP_18570</name>
</gene>
<reference evidence="2 3" key="1">
    <citation type="submission" date="2019-02" db="EMBL/GenBank/DDBJ databases">
        <title>Deep-cultivation of Planctomycetes and their phenomic and genomic characterization uncovers novel biology.</title>
        <authorList>
            <person name="Wiegand S."/>
            <person name="Jogler M."/>
            <person name="Boedeker C."/>
            <person name="Pinto D."/>
            <person name="Vollmers J."/>
            <person name="Rivas-Marin E."/>
            <person name="Kohn T."/>
            <person name="Peeters S.H."/>
            <person name="Heuer A."/>
            <person name="Rast P."/>
            <person name="Oberbeckmann S."/>
            <person name="Bunk B."/>
            <person name="Jeske O."/>
            <person name="Meyerdierks A."/>
            <person name="Storesund J.E."/>
            <person name="Kallscheuer N."/>
            <person name="Luecker S."/>
            <person name="Lage O.M."/>
            <person name="Pohl T."/>
            <person name="Merkel B.J."/>
            <person name="Hornburger P."/>
            <person name="Mueller R.-W."/>
            <person name="Bruemmer F."/>
            <person name="Labrenz M."/>
            <person name="Spormann A.M."/>
            <person name="Op den Camp H."/>
            <person name="Overmann J."/>
            <person name="Amann R."/>
            <person name="Jetten M.S.M."/>
            <person name="Mascher T."/>
            <person name="Medema M.H."/>
            <person name="Devos D.P."/>
            <person name="Kaster A.-K."/>
            <person name="Ovreas L."/>
            <person name="Rohde M."/>
            <person name="Galperin M.Y."/>
            <person name="Jogler C."/>
        </authorList>
    </citation>
    <scope>NUCLEOTIDE SEQUENCE [LARGE SCALE GENOMIC DNA]</scope>
    <source>
        <strain evidence="2 3">ElP</strain>
    </source>
</reference>
<evidence type="ECO:0000313" key="2">
    <source>
        <dbReference type="EMBL" id="QDV33976.1"/>
    </source>
</evidence>
<name>A0A518GZF9_9BACT</name>
<dbReference type="Proteomes" id="UP000317835">
    <property type="component" value="Chromosome"/>
</dbReference>
<keyword evidence="3" id="KW-1185">Reference proteome</keyword>
<accession>A0A518GZF9</accession>
<organism evidence="2 3">
    <name type="scientific">Tautonia plasticadhaerens</name>
    <dbReference type="NCBI Taxonomy" id="2527974"/>
    <lineage>
        <taxon>Bacteria</taxon>
        <taxon>Pseudomonadati</taxon>
        <taxon>Planctomycetota</taxon>
        <taxon>Planctomycetia</taxon>
        <taxon>Isosphaerales</taxon>
        <taxon>Isosphaeraceae</taxon>
        <taxon>Tautonia</taxon>
    </lineage>
</organism>
<dbReference type="EMBL" id="CP036426">
    <property type="protein sequence ID" value="QDV33976.1"/>
    <property type="molecule type" value="Genomic_DNA"/>
</dbReference>
<sequence length="520" mass="52595">MSTSKRRRSLNCRPGAESLEGRQLLTTVLRGVDVDGDTWTLRLVGPGALQVVNQPGADGVTPVPLGQAGLIDTITYQGANPGETRLIGAVQRAPGGDGRVFFENLVSPASAPPGPGIGVGILAIDMPDFWLGDTSPGDTAQVQGMISIPDGVATLNFGGVDTTAFFGTDPAQALPRNNRSDRFTVSLGLPARVGTSIVLDRVVTANQDAAGEDDDDTQDTVTFNVSGRLNVFQANSIEGDPTLDLGDSGIFQGDNPGGTTIISAAPQVAGSQVATGAIGRFRVGGNATNLSVQVSGIEARLTNFFIGGETNKVSISALEGVRTALFGLGMDTVAIQAGEMEQLNANRGAVASSVLVGGNAGSIALGGDVVNTTVLAGYSPASGTTGVPTAGGGGQMTVRVAGDVFDSIFAASVQPFGGVFGSAGDLVVPSGYINAKVEGLIDNSLNPAVSPGAADQAFFAERVRLERGPVVPPGTPGAPYRPRLGPGRTPGVQGLSGGPGSHDYRAVQLLNARRNPAGGA</sequence>
<dbReference type="KEGG" id="tpla:ElP_18570"/>